<feature type="region of interest" description="Disordered" evidence="3">
    <location>
        <begin position="1"/>
        <end position="21"/>
    </location>
</feature>
<dbReference type="EMBL" id="JBAWTH010000055">
    <property type="protein sequence ID" value="KAL2281701.1"/>
    <property type="molecule type" value="Genomic_DNA"/>
</dbReference>
<name>A0ABR4EGZ4_9PEZI</name>
<proteinExistence type="predicted"/>
<gene>
    <name evidence="5" type="ORF">FJTKL_11385</name>
</gene>
<dbReference type="InterPro" id="IPR000086">
    <property type="entry name" value="NUDIX_hydrolase_dom"/>
</dbReference>
<sequence>MSSDKSNQNEANKWPEPKGPWEKMVDCETCKGRHFGVGGAAGMLLVRRDDTKADRPATHVILQHRSFSTTAGGTWAIPGGALDNKCETPRQAAIREASEEVGLPRACADGPDPTIVIWYESAFLDHGSWKYTTVIADVIKLFEPTVPQGDSESLETKWVAIQDVETLPLHPSFEQAWPELKSILETIPATSITW</sequence>
<evidence type="ECO:0000313" key="6">
    <source>
        <dbReference type="Proteomes" id="UP001600888"/>
    </source>
</evidence>
<dbReference type="InterPro" id="IPR015797">
    <property type="entry name" value="NUDIX_hydrolase-like_dom_sf"/>
</dbReference>
<dbReference type="Pfam" id="PF00293">
    <property type="entry name" value="NUDIX"/>
    <property type="match status" value="1"/>
</dbReference>
<evidence type="ECO:0000313" key="5">
    <source>
        <dbReference type="EMBL" id="KAL2281701.1"/>
    </source>
</evidence>
<dbReference type="Gene3D" id="3.90.79.10">
    <property type="entry name" value="Nucleoside Triphosphate Pyrophosphohydrolase"/>
    <property type="match status" value="1"/>
</dbReference>
<feature type="compositionally biased region" description="Polar residues" evidence="3">
    <location>
        <begin position="1"/>
        <end position="11"/>
    </location>
</feature>
<dbReference type="SUPFAM" id="SSF55811">
    <property type="entry name" value="Nudix"/>
    <property type="match status" value="1"/>
</dbReference>
<accession>A0ABR4EGZ4</accession>
<dbReference type="Proteomes" id="UP001600888">
    <property type="component" value="Unassembled WGS sequence"/>
</dbReference>
<dbReference type="PROSITE" id="PS51462">
    <property type="entry name" value="NUDIX"/>
    <property type="match status" value="1"/>
</dbReference>
<keyword evidence="2" id="KW-0378">Hydrolase</keyword>
<keyword evidence="6" id="KW-1185">Reference proteome</keyword>
<evidence type="ECO:0000259" key="4">
    <source>
        <dbReference type="PROSITE" id="PS51462"/>
    </source>
</evidence>
<evidence type="ECO:0000256" key="2">
    <source>
        <dbReference type="ARBA" id="ARBA00022801"/>
    </source>
</evidence>
<comment type="caution">
    <text evidence="5">The sequence shown here is derived from an EMBL/GenBank/DDBJ whole genome shotgun (WGS) entry which is preliminary data.</text>
</comment>
<comment type="cofactor">
    <cofactor evidence="1">
        <name>Mg(2+)</name>
        <dbReference type="ChEBI" id="CHEBI:18420"/>
    </cofactor>
</comment>
<protein>
    <recommendedName>
        <fullName evidence="4">Nudix hydrolase domain-containing protein</fullName>
    </recommendedName>
</protein>
<evidence type="ECO:0000256" key="1">
    <source>
        <dbReference type="ARBA" id="ARBA00001946"/>
    </source>
</evidence>
<dbReference type="PANTHER" id="PTHR43046:SF2">
    <property type="entry name" value="8-OXO-DGTP DIPHOSPHATASE-RELATED"/>
    <property type="match status" value="1"/>
</dbReference>
<feature type="domain" description="Nudix hydrolase" evidence="4">
    <location>
        <begin position="36"/>
        <end position="181"/>
    </location>
</feature>
<organism evidence="5 6">
    <name type="scientific">Diaporthe vaccinii</name>
    <dbReference type="NCBI Taxonomy" id="105482"/>
    <lineage>
        <taxon>Eukaryota</taxon>
        <taxon>Fungi</taxon>
        <taxon>Dikarya</taxon>
        <taxon>Ascomycota</taxon>
        <taxon>Pezizomycotina</taxon>
        <taxon>Sordariomycetes</taxon>
        <taxon>Sordariomycetidae</taxon>
        <taxon>Diaporthales</taxon>
        <taxon>Diaporthaceae</taxon>
        <taxon>Diaporthe</taxon>
        <taxon>Diaporthe eres species complex</taxon>
    </lineage>
</organism>
<dbReference type="PANTHER" id="PTHR43046">
    <property type="entry name" value="GDP-MANNOSE MANNOSYL HYDROLASE"/>
    <property type="match status" value="1"/>
</dbReference>
<reference evidence="5 6" key="1">
    <citation type="submission" date="2024-03" db="EMBL/GenBank/DDBJ databases">
        <title>A high-quality draft genome sequence of Diaporthe vaccinii, a causative agent of upright dieback and viscid rot disease in cranberry plants.</title>
        <authorList>
            <person name="Sarrasin M."/>
            <person name="Lang B.F."/>
            <person name="Burger G."/>
        </authorList>
    </citation>
    <scope>NUCLEOTIDE SEQUENCE [LARGE SCALE GENOMIC DNA]</scope>
    <source>
        <strain evidence="5 6">IS7</strain>
    </source>
</reference>
<evidence type="ECO:0000256" key="3">
    <source>
        <dbReference type="SAM" id="MobiDB-lite"/>
    </source>
</evidence>